<organism evidence="1 2">
    <name type="scientific">Streptomyces rimosus subsp. rimosus</name>
    <dbReference type="NCBI Taxonomy" id="132474"/>
    <lineage>
        <taxon>Bacteria</taxon>
        <taxon>Bacillati</taxon>
        <taxon>Actinomycetota</taxon>
        <taxon>Actinomycetes</taxon>
        <taxon>Kitasatosporales</taxon>
        <taxon>Streptomycetaceae</taxon>
        <taxon>Streptomyces</taxon>
    </lineage>
</organism>
<accession>A0ABY3YY16</accession>
<dbReference type="EMBL" id="CP094298">
    <property type="protein sequence ID" value="UNZ02883.1"/>
    <property type="molecule type" value="Genomic_DNA"/>
</dbReference>
<protein>
    <submittedName>
        <fullName evidence="1">Uncharacterized protein</fullName>
    </submittedName>
</protein>
<keyword evidence="2" id="KW-1185">Reference proteome</keyword>
<dbReference type="Proteomes" id="UP000829494">
    <property type="component" value="Chromosome"/>
</dbReference>
<evidence type="ECO:0000313" key="1">
    <source>
        <dbReference type="EMBL" id="UNZ02883.1"/>
    </source>
</evidence>
<reference evidence="1 2" key="1">
    <citation type="submission" date="2022-03" db="EMBL/GenBank/DDBJ databases">
        <title>Complete genome of Streptomyces rimosus ssp. rimosus R7 (=ATCC 10970).</title>
        <authorList>
            <person name="Beganovic S."/>
            <person name="Ruckert C."/>
            <person name="Busche T."/>
            <person name="Kalinowski J."/>
            <person name="Wittmann C."/>
        </authorList>
    </citation>
    <scope>NUCLEOTIDE SEQUENCE [LARGE SCALE GENOMIC DNA]</scope>
    <source>
        <strain evidence="1 2">R7</strain>
    </source>
</reference>
<proteinExistence type="predicted"/>
<evidence type="ECO:0000313" key="2">
    <source>
        <dbReference type="Proteomes" id="UP000829494"/>
    </source>
</evidence>
<gene>
    <name evidence="1" type="ORF">SRIMR7_12075</name>
</gene>
<sequence>MAEVSSWARCLESGGVRNVYTPRDAGAGRVGGGGGHLLIGRFPGGAAASGGAGTDVRGRWGWTYGHVLYTDPAARSTDGFRPKS</sequence>
<name>A0ABY3YY16_STRRM</name>